<evidence type="ECO:0000256" key="1">
    <source>
        <dbReference type="SAM" id="MobiDB-lite"/>
    </source>
</evidence>
<dbReference type="AlphaFoldDB" id="A0A9P4N985"/>
<evidence type="ECO:0008006" key="5">
    <source>
        <dbReference type="Google" id="ProtNLM"/>
    </source>
</evidence>
<feature type="non-terminal residue" evidence="3">
    <location>
        <position position="1"/>
    </location>
</feature>
<gene>
    <name evidence="3" type="ORF">CC78DRAFT_407691</name>
</gene>
<keyword evidence="2" id="KW-0472">Membrane</keyword>
<feature type="compositionally biased region" description="Basic and acidic residues" evidence="1">
    <location>
        <begin position="11"/>
        <end position="21"/>
    </location>
</feature>
<reference evidence="4" key="1">
    <citation type="journal article" date="2020" name="Stud. Mycol.">
        <title>101 Dothideomycetes genomes: A test case for predicting lifestyles and emergence of pathogens.</title>
        <authorList>
            <person name="Haridas S."/>
            <person name="Albert R."/>
            <person name="Binder M."/>
            <person name="Bloem J."/>
            <person name="LaButti K."/>
            <person name="Salamov A."/>
            <person name="Andreopoulos B."/>
            <person name="Baker S."/>
            <person name="Barry K."/>
            <person name="Bills G."/>
            <person name="Bluhm B."/>
            <person name="Cannon C."/>
            <person name="Castanera R."/>
            <person name="Culley D."/>
            <person name="Daum C."/>
            <person name="Ezra D."/>
            <person name="Gonzalez J."/>
            <person name="Henrissat B."/>
            <person name="Kuo A."/>
            <person name="Liang C."/>
            <person name="Lipzen A."/>
            <person name="Lutzoni F."/>
            <person name="Magnuson J."/>
            <person name="Mondo S."/>
            <person name="Nolan M."/>
            <person name="Ohm R."/>
            <person name="Pangilinan J."/>
            <person name="Park H.-J."/>
            <person name="Ramirez L."/>
            <person name="Alfaro M."/>
            <person name="Sun H."/>
            <person name="Tritt A."/>
            <person name="Yoshinaga Y."/>
            <person name="Zwiers L.-H."/>
            <person name="Turgeon B."/>
            <person name="Goodwin S."/>
            <person name="Spatafora J."/>
            <person name="Crous P."/>
            <person name="Grigoriev I."/>
        </authorList>
    </citation>
    <scope>NUCLEOTIDE SEQUENCE [LARGE SCALE GENOMIC DNA]</scope>
    <source>
        <strain evidence="4">CBS 304.66</strain>
    </source>
</reference>
<feature type="transmembrane region" description="Helical" evidence="2">
    <location>
        <begin position="44"/>
        <end position="62"/>
    </location>
</feature>
<dbReference type="PANTHER" id="PTHR33604:SF3">
    <property type="entry name" value="OSJNBA0004B13.7 PROTEIN"/>
    <property type="match status" value="1"/>
</dbReference>
<comment type="caution">
    <text evidence="3">The sequence shown here is derived from an EMBL/GenBank/DDBJ whole genome shotgun (WGS) entry which is preliminary data.</text>
</comment>
<feature type="region of interest" description="Disordered" evidence="1">
    <location>
        <begin position="1"/>
        <end position="23"/>
    </location>
</feature>
<keyword evidence="2" id="KW-1133">Transmembrane helix</keyword>
<proteinExistence type="predicted"/>
<dbReference type="EMBL" id="ML986585">
    <property type="protein sequence ID" value="KAF2268721.1"/>
    <property type="molecule type" value="Genomic_DNA"/>
</dbReference>
<keyword evidence="4" id="KW-1185">Reference proteome</keyword>
<dbReference type="PANTHER" id="PTHR33604">
    <property type="entry name" value="OSJNBA0004B13.7 PROTEIN"/>
    <property type="match status" value="1"/>
</dbReference>
<dbReference type="OrthoDB" id="5397682at2759"/>
<keyword evidence="2" id="KW-0812">Transmembrane</keyword>
<organism evidence="3 4">
    <name type="scientific">Lojkania enalia</name>
    <dbReference type="NCBI Taxonomy" id="147567"/>
    <lineage>
        <taxon>Eukaryota</taxon>
        <taxon>Fungi</taxon>
        <taxon>Dikarya</taxon>
        <taxon>Ascomycota</taxon>
        <taxon>Pezizomycotina</taxon>
        <taxon>Dothideomycetes</taxon>
        <taxon>Pleosporomycetidae</taxon>
        <taxon>Pleosporales</taxon>
        <taxon>Pleosporales incertae sedis</taxon>
        <taxon>Lojkania</taxon>
    </lineage>
</organism>
<evidence type="ECO:0000313" key="3">
    <source>
        <dbReference type="EMBL" id="KAF2268721.1"/>
    </source>
</evidence>
<evidence type="ECO:0000256" key="2">
    <source>
        <dbReference type="SAM" id="Phobius"/>
    </source>
</evidence>
<protein>
    <recommendedName>
        <fullName evidence="5">Glycosyltransferase 2</fullName>
    </recommendedName>
</protein>
<dbReference type="Proteomes" id="UP000800093">
    <property type="component" value="Unassembled WGS sequence"/>
</dbReference>
<feature type="non-terminal residue" evidence="3">
    <location>
        <position position="688"/>
    </location>
</feature>
<evidence type="ECO:0000313" key="4">
    <source>
        <dbReference type="Proteomes" id="UP000800093"/>
    </source>
</evidence>
<accession>A0A9P4N985</accession>
<name>A0A9P4N985_9PLEO</name>
<feature type="region of interest" description="Disordered" evidence="1">
    <location>
        <begin position="84"/>
        <end position="109"/>
    </location>
</feature>
<sequence length="688" mass="77935">LSRKIMPGDEELGKKDDDHKPGATVRLPNWPFSGIPLRWRRRRIILAIVGLYLMYLFIHNIPDLGELNFNTNGPHARPIVTPQNDGYQAYDEEPTGPPKGFSVPKNGSPPPRTFNGQIRYYRLAASLHKASNTQGYRPTNRNVLFAISNLKSASTLLPMICETAKWSRNHVHAAFFGREDIPLADILEINGINEESCPAFWHDARPDYMEWSSEQRSESSVGAAMTHIQSYLHPQVAIMDDSLSEDPFFVRGLRTRAKALDIPIIEIPKDRVENFMWITRLDSGSLRNWHHPEVDILIQAPPDSSGGIVRLLKSIKEADYVGLKPPRLTIELPADIDGGVKHYLENFAWPPASMENPLATSQVTLRRRISRQHARQEDSAIRFLELFFPTNTANSHVLLLSPQAQLSPLYFHYIKYVLLEHKYSQFEETDADNLMGVSLELPSVLLDGRTKLTPPETSDMATLRYKRMFPETPSAPFLWQAPNSHAALYFGDKWAELHSFLSNRVTKQHQSSKSAARPKLVSKTLPSWTEYMLELMRARGYSLLYPAMAASETFVTIHHELYHLPEEYRSPSKGDEDNDAYAPSTDLNEPFLVADTPPPLPKNPESTVIPLSRPLHRAMPFEGDLPEIPHLPYLLYNGKMVPPANATIVARDYANRFRETVGGCKIPEGKHRVIEPGNTKDLFCFGDE</sequence>